<accession>A0ABR0N650</accession>
<evidence type="ECO:0000256" key="6">
    <source>
        <dbReference type="ARBA" id="ARBA00023004"/>
    </source>
</evidence>
<evidence type="ECO:0000256" key="1">
    <source>
        <dbReference type="ARBA" id="ARBA00001954"/>
    </source>
</evidence>
<dbReference type="CDD" id="cd20289">
    <property type="entry name" value="cupin_ADO"/>
    <property type="match status" value="1"/>
</dbReference>
<dbReference type="InterPro" id="IPR014710">
    <property type="entry name" value="RmlC-like_jellyroll"/>
</dbReference>
<proteinExistence type="inferred from homology"/>
<gene>
    <name evidence="9" type="ORF">PVK06_040466</name>
</gene>
<comment type="cofactor">
    <cofactor evidence="1">
        <name>Fe(2+)</name>
        <dbReference type="ChEBI" id="CHEBI:29033"/>
    </cofactor>
</comment>
<evidence type="ECO:0000256" key="3">
    <source>
        <dbReference type="ARBA" id="ARBA00013133"/>
    </source>
</evidence>
<dbReference type="InterPro" id="IPR012864">
    <property type="entry name" value="PCO/ADO"/>
</dbReference>
<keyword evidence="5" id="KW-0560">Oxidoreductase</keyword>
<dbReference type="SUPFAM" id="SSF51182">
    <property type="entry name" value="RmlC-like cupins"/>
    <property type="match status" value="1"/>
</dbReference>
<feature type="transmembrane region" description="Helical" evidence="8">
    <location>
        <begin position="220"/>
        <end position="240"/>
    </location>
</feature>
<dbReference type="Gene3D" id="2.60.120.10">
    <property type="entry name" value="Jelly Rolls"/>
    <property type="match status" value="1"/>
</dbReference>
<reference evidence="9 10" key="1">
    <citation type="submission" date="2023-03" db="EMBL/GenBank/DDBJ databases">
        <title>WGS of Gossypium arboreum.</title>
        <authorList>
            <person name="Yu D."/>
        </authorList>
    </citation>
    <scope>NUCLEOTIDE SEQUENCE [LARGE SCALE GENOMIC DNA]</scope>
    <source>
        <tissue evidence="9">Leaf</tissue>
    </source>
</reference>
<evidence type="ECO:0000256" key="7">
    <source>
        <dbReference type="ARBA" id="ARBA00024284"/>
    </source>
</evidence>
<keyword evidence="8" id="KW-0472">Membrane</keyword>
<keyword evidence="10" id="KW-1185">Reference proteome</keyword>
<keyword evidence="4" id="KW-0479">Metal-binding</keyword>
<dbReference type="EMBL" id="JARKNE010000011">
    <property type="protein sequence ID" value="KAK5785845.1"/>
    <property type="molecule type" value="Genomic_DNA"/>
</dbReference>
<dbReference type="PANTHER" id="PTHR22966">
    <property type="entry name" value="2-AMINOETHANETHIOL DIOXYGENASE"/>
    <property type="match status" value="1"/>
</dbReference>
<keyword evidence="6" id="KW-0408">Iron</keyword>
<protein>
    <recommendedName>
        <fullName evidence="3">cysteine dioxygenase</fullName>
        <ecNumber evidence="3">1.13.11.20</ecNumber>
    </recommendedName>
</protein>
<evidence type="ECO:0000256" key="8">
    <source>
        <dbReference type="SAM" id="Phobius"/>
    </source>
</evidence>
<comment type="similarity">
    <text evidence="2">Belongs to the cysteine dioxygenase family.</text>
</comment>
<dbReference type="Pfam" id="PF07847">
    <property type="entry name" value="PCO_ADO"/>
    <property type="match status" value="2"/>
</dbReference>
<evidence type="ECO:0000313" key="10">
    <source>
        <dbReference type="Proteomes" id="UP001358586"/>
    </source>
</evidence>
<dbReference type="InterPro" id="IPR011051">
    <property type="entry name" value="RmlC_Cupin_sf"/>
</dbReference>
<evidence type="ECO:0000313" key="9">
    <source>
        <dbReference type="EMBL" id="KAK5785845.1"/>
    </source>
</evidence>
<keyword evidence="8" id="KW-1133">Transmembrane helix</keyword>
<sequence length="349" mass="39462">MTVETGGLVEQSKNNITTTVKHVNNRVRYGNKTEKKNRSYKKMRREVVFPRVPDVLQQLFVSCTQIFRGPGFVPPASDVNKLCDILDKMKPEDVGLSKSLQFFKPTGAVKGTPRVTYTTIYQCDQFSVRCHSIASLSHFLLSHCFVIELVVSCVQLCIFFLPETAVIPLHNHPEMTVFSKLLLGKMHIKSYDWVEPKDSIPPSKCEISIFFKSPNRIHSFIFDVIIIGLFFSLVVAVRLARLKANSVYTAPCNTSVLYPTTGGNMHQFTAVTPCAVLDVLGPPYSKEDDRDCSYYKDFPYSAFSNEGETTRVSEEEREGLGWLEEIEAPENAVMDRIDYLGPQIIETSY</sequence>
<comment type="caution">
    <text evidence="9">The sequence shown here is derived from an EMBL/GenBank/DDBJ whole genome shotgun (WGS) entry which is preliminary data.</text>
</comment>
<evidence type="ECO:0000256" key="5">
    <source>
        <dbReference type="ARBA" id="ARBA00023002"/>
    </source>
</evidence>
<comment type="catalytic activity">
    <reaction evidence="7">
        <text>L-cysteine + O2 = 3-sulfino-L-alanine + H(+)</text>
        <dbReference type="Rhea" id="RHEA:20441"/>
        <dbReference type="ChEBI" id="CHEBI:15378"/>
        <dbReference type="ChEBI" id="CHEBI:15379"/>
        <dbReference type="ChEBI" id="CHEBI:35235"/>
        <dbReference type="ChEBI" id="CHEBI:61085"/>
        <dbReference type="EC" id="1.13.11.20"/>
    </reaction>
    <physiologicalReaction direction="left-to-right" evidence="7">
        <dbReference type="Rhea" id="RHEA:20442"/>
    </physiologicalReaction>
</comment>
<dbReference type="Proteomes" id="UP001358586">
    <property type="component" value="Chromosome 11"/>
</dbReference>
<dbReference type="PANTHER" id="PTHR22966:SF63">
    <property type="entry name" value="CYSTEINE DIOXYGENASE"/>
    <property type="match status" value="1"/>
</dbReference>
<evidence type="ECO:0000256" key="2">
    <source>
        <dbReference type="ARBA" id="ARBA00006622"/>
    </source>
</evidence>
<organism evidence="9 10">
    <name type="scientific">Gossypium arboreum</name>
    <name type="common">Tree cotton</name>
    <name type="synonym">Gossypium nanking</name>
    <dbReference type="NCBI Taxonomy" id="29729"/>
    <lineage>
        <taxon>Eukaryota</taxon>
        <taxon>Viridiplantae</taxon>
        <taxon>Streptophyta</taxon>
        <taxon>Embryophyta</taxon>
        <taxon>Tracheophyta</taxon>
        <taxon>Spermatophyta</taxon>
        <taxon>Magnoliopsida</taxon>
        <taxon>eudicotyledons</taxon>
        <taxon>Gunneridae</taxon>
        <taxon>Pentapetalae</taxon>
        <taxon>rosids</taxon>
        <taxon>malvids</taxon>
        <taxon>Malvales</taxon>
        <taxon>Malvaceae</taxon>
        <taxon>Malvoideae</taxon>
        <taxon>Gossypium</taxon>
    </lineage>
</organism>
<dbReference type="EC" id="1.13.11.20" evidence="3"/>
<name>A0ABR0N650_GOSAR</name>
<keyword evidence="8" id="KW-0812">Transmembrane</keyword>
<evidence type="ECO:0000256" key="4">
    <source>
        <dbReference type="ARBA" id="ARBA00022723"/>
    </source>
</evidence>